<dbReference type="RefSeq" id="WP_014770618.1">
    <property type="nucleotide sequence ID" value="NC_018002.1"/>
</dbReference>
<protein>
    <submittedName>
        <fullName evidence="1">Uncharacterized protein</fullName>
    </submittedName>
</protein>
<evidence type="ECO:0000313" key="2">
    <source>
        <dbReference type="Proteomes" id="UP000006176"/>
    </source>
</evidence>
<accession>I3Y0N1</accession>
<dbReference type="KEGG" id="sba:Sulba_2488"/>
<keyword evidence="2" id="KW-1185">Reference proteome</keyword>
<dbReference type="STRING" id="760154.Sulba_2488"/>
<dbReference type="EMBL" id="CP003333">
    <property type="protein sequence ID" value="AFL69755.1"/>
    <property type="molecule type" value="Genomic_DNA"/>
</dbReference>
<dbReference type="PATRIC" id="fig|760154.4.peg.2487"/>
<dbReference type="HOGENOM" id="CLU_2848208_0_0_7"/>
<dbReference type="OrthoDB" id="9944823at2"/>
<name>I3Y0N1_SULBS</name>
<dbReference type="AlphaFoldDB" id="I3Y0N1"/>
<dbReference type="Proteomes" id="UP000006176">
    <property type="component" value="Chromosome"/>
</dbReference>
<organism evidence="1 2">
    <name type="scientific">Sulfurospirillum barnesii (strain ATCC 700032 / DSM 10660 / SES-3)</name>
    <dbReference type="NCBI Taxonomy" id="760154"/>
    <lineage>
        <taxon>Bacteria</taxon>
        <taxon>Pseudomonadati</taxon>
        <taxon>Campylobacterota</taxon>
        <taxon>Epsilonproteobacteria</taxon>
        <taxon>Campylobacterales</taxon>
        <taxon>Sulfurospirillaceae</taxon>
        <taxon>Sulfurospirillum</taxon>
    </lineage>
</organism>
<proteinExistence type="predicted"/>
<evidence type="ECO:0000313" key="1">
    <source>
        <dbReference type="EMBL" id="AFL69755.1"/>
    </source>
</evidence>
<reference evidence="1 2" key="1">
    <citation type="submission" date="2012-06" db="EMBL/GenBank/DDBJ databases">
        <title>Complete sequence of Sulfurospirillum barnesii SES-3.</title>
        <authorList>
            <consortium name="US DOE Joint Genome Institute"/>
            <person name="Lucas S."/>
            <person name="Han J."/>
            <person name="Lapidus A."/>
            <person name="Cheng J.-F."/>
            <person name="Goodwin L."/>
            <person name="Pitluck S."/>
            <person name="Peters L."/>
            <person name="Ovchinnikova G."/>
            <person name="Lu M."/>
            <person name="Detter J.C."/>
            <person name="Han C."/>
            <person name="Tapia R."/>
            <person name="Land M."/>
            <person name="Hauser L."/>
            <person name="Kyrpides N."/>
            <person name="Ivanova N."/>
            <person name="Pagani I."/>
            <person name="Stolz J."/>
            <person name="Arkin A."/>
            <person name="Dehal P."/>
            <person name="Oremland R."/>
            <person name="Saltikov C."/>
            <person name="Basu P."/>
            <person name="Hollibaugh J."/>
            <person name="Newman D."/>
            <person name="Stolyar S."/>
            <person name="Hazen T."/>
            <person name="Woyke T."/>
        </authorList>
    </citation>
    <scope>NUCLEOTIDE SEQUENCE [LARGE SCALE GENOMIC DNA]</scope>
    <source>
        <strain evidence="2">ATCC 700032 / DSM 10660 / SES-3</strain>
    </source>
</reference>
<sequence length="65" mass="7389">MHSYIMQNEKDYRTAVNGQGHGVVLIKKVGELEKAFGYFKSIDKDMIALSEREEAEINAIINPTF</sequence>
<gene>
    <name evidence="1" type="ordered locus">Sulba_2488</name>
</gene>